<keyword evidence="3 7" id="KW-0963">Cytoplasm</keyword>
<evidence type="ECO:0000256" key="8">
    <source>
        <dbReference type="RuleBase" id="RU000508"/>
    </source>
</evidence>
<feature type="domain" description="Fructose-1-6-bisphosphatase class I N-terminal" evidence="9">
    <location>
        <begin position="10"/>
        <end position="184"/>
    </location>
</feature>
<evidence type="ECO:0000256" key="4">
    <source>
        <dbReference type="ARBA" id="ARBA00022801"/>
    </source>
</evidence>
<dbReference type="InterPro" id="IPR028343">
    <property type="entry name" value="FBPtase"/>
</dbReference>
<dbReference type="EC" id="3.1.3.11" evidence="7"/>
<comment type="pathway">
    <text evidence="6">Carbohydrate biosynthesis.</text>
</comment>
<dbReference type="Pfam" id="PF00316">
    <property type="entry name" value="FBPase"/>
    <property type="match status" value="1"/>
</dbReference>
<comment type="similarity">
    <text evidence="2 7 8">Belongs to the FBPase class 1 family.</text>
</comment>
<dbReference type="Pfam" id="PF18913">
    <property type="entry name" value="FBPase_C"/>
    <property type="match status" value="1"/>
</dbReference>
<evidence type="ECO:0000313" key="11">
    <source>
        <dbReference type="EMBL" id="GAA6168777.1"/>
    </source>
</evidence>
<organism evidence="11 12">
    <name type="scientific">Sessilibacter corallicola</name>
    <dbReference type="NCBI Taxonomy" id="2904075"/>
    <lineage>
        <taxon>Bacteria</taxon>
        <taxon>Pseudomonadati</taxon>
        <taxon>Pseudomonadota</taxon>
        <taxon>Gammaproteobacteria</taxon>
        <taxon>Cellvibrionales</taxon>
        <taxon>Cellvibrionaceae</taxon>
        <taxon>Sessilibacter</taxon>
    </lineage>
</organism>
<dbReference type="PIRSF" id="PIRSF000904">
    <property type="entry name" value="FBPtase_SBPase"/>
    <property type="match status" value="1"/>
</dbReference>
<comment type="caution">
    <text evidence="11">The sequence shown here is derived from an EMBL/GenBank/DDBJ whole genome shotgun (WGS) entry which is preliminary data.</text>
</comment>
<dbReference type="PRINTS" id="PR00115">
    <property type="entry name" value="F16BPHPHTASE"/>
</dbReference>
<keyword evidence="5 7" id="KW-0119">Carbohydrate metabolism</keyword>
<protein>
    <recommendedName>
        <fullName evidence="7">Fructose-1,6-bisphosphatase class 1</fullName>
        <shortName evidence="7">FBPase class 1</shortName>
        <ecNumber evidence="7">3.1.3.11</ecNumber>
    </recommendedName>
    <alternativeName>
        <fullName evidence="7">D-fructose-1,6-bisphosphate 1-phosphohydrolase class 1</fullName>
    </alternativeName>
</protein>
<feature type="binding site" evidence="7">
    <location>
        <position position="107"/>
    </location>
    <ligand>
        <name>Mg(2+)</name>
        <dbReference type="ChEBI" id="CHEBI:18420"/>
        <label>1</label>
    </ligand>
</feature>
<dbReference type="EMBL" id="BAABWN010000008">
    <property type="protein sequence ID" value="GAA6168777.1"/>
    <property type="molecule type" value="Genomic_DNA"/>
</dbReference>
<feature type="binding site" evidence="7">
    <location>
        <position position="105"/>
    </location>
    <ligand>
        <name>Mg(2+)</name>
        <dbReference type="ChEBI" id="CHEBI:18420"/>
        <label>2</label>
    </ligand>
</feature>
<feature type="domain" description="Fructose-1-6-bisphosphatase class 1 C-terminal" evidence="10">
    <location>
        <begin position="189"/>
        <end position="322"/>
    </location>
</feature>
<name>A0ABQ0AAV5_9GAMM</name>
<comment type="subcellular location">
    <subcellularLocation>
        <location evidence="7">Cytoplasm</location>
    </subcellularLocation>
</comment>
<comment type="caution">
    <text evidence="7">Lacks conserved residue(s) required for the propagation of feature annotation.</text>
</comment>
<comment type="catalytic activity">
    <reaction evidence="1 7">
        <text>beta-D-fructose 1,6-bisphosphate + H2O = beta-D-fructose 6-phosphate + phosphate</text>
        <dbReference type="Rhea" id="RHEA:11064"/>
        <dbReference type="ChEBI" id="CHEBI:15377"/>
        <dbReference type="ChEBI" id="CHEBI:32966"/>
        <dbReference type="ChEBI" id="CHEBI:43474"/>
        <dbReference type="ChEBI" id="CHEBI:57634"/>
        <dbReference type="EC" id="3.1.3.11"/>
    </reaction>
</comment>
<dbReference type="InterPro" id="IPR000146">
    <property type="entry name" value="FBPase_class-1"/>
</dbReference>
<dbReference type="Gene3D" id="3.30.540.10">
    <property type="entry name" value="Fructose-1,6-Bisphosphatase, subunit A, domain 1"/>
    <property type="match status" value="1"/>
</dbReference>
<keyword evidence="4 7" id="KW-0378">Hydrolase</keyword>
<sequence length="335" mass="36234">MPAATVTQLLKDQKTDPELISVINVITACCQEIAEQLRLGALTGILGATVETNVQGETQKQLDVIANDILKEKLLALPLIAGIASEEEDLPVAGNKDGRFLVLFDPLDGSSNIDVNVSVGTIFSILEVPEGCHGGEEKAYLQSGRKQLAAGYALYGPAATLTLSTGKGVQQFSLDNQGSFLLTQAEMSIPQDTKEFAINMSNQRFWQPQMQAYIGELVAGKDGSRGKNFNMRWIASMVADVHRVLTRGGIFTYPWDNRDADKPGKLRLMYEGNPMSFLVEQAGGLATTCFGNILDIQPQKIHQRVSVALGSKNEIEVLLQAHQTAADSQAASLNK</sequence>
<evidence type="ECO:0000256" key="1">
    <source>
        <dbReference type="ARBA" id="ARBA00001273"/>
    </source>
</evidence>
<evidence type="ECO:0000256" key="7">
    <source>
        <dbReference type="HAMAP-Rule" id="MF_01855"/>
    </source>
</evidence>
<evidence type="ECO:0000256" key="5">
    <source>
        <dbReference type="ARBA" id="ARBA00023277"/>
    </source>
</evidence>
<feature type="binding site" evidence="7">
    <location>
        <position position="271"/>
    </location>
    <ligand>
        <name>Mg(2+)</name>
        <dbReference type="ChEBI" id="CHEBI:18420"/>
        <label>2</label>
    </ligand>
</feature>
<dbReference type="HAMAP" id="MF_01855">
    <property type="entry name" value="FBPase_class1"/>
    <property type="match status" value="1"/>
</dbReference>
<evidence type="ECO:0000259" key="9">
    <source>
        <dbReference type="Pfam" id="PF00316"/>
    </source>
</evidence>
<dbReference type="CDD" id="cd00354">
    <property type="entry name" value="FBPase"/>
    <property type="match status" value="1"/>
</dbReference>
<dbReference type="PANTHER" id="PTHR11556:SF35">
    <property type="entry name" value="SEDOHEPTULOSE-1,7-BISPHOSPHATASE, CHLOROPLASTIC"/>
    <property type="match status" value="1"/>
</dbReference>
<feature type="binding site" evidence="7">
    <location>
        <position position="199"/>
    </location>
    <ligand>
        <name>substrate</name>
    </ligand>
</feature>
<evidence type="ECO:0000256" key="3">
    <source>
        <dbReference type="ARBA" id="ARBA00022490"/>
    </source>
</evidence>
<dbReference type="SUPFAM" id="SSF56655">
    <property type="entry name" value="Carbohydrate phosphatase"/>
    <property type="match status" value="1"/>
</dbReference>
<keyword evidence="7" id="KW-0479">Metal-binding</keyword>
<dbReference type="PIRSF" id="PIRSF500210">
    <property type="entry name" value="FBPtase"/>
    <property type="match status" value="1"/>
</dbReference>
<reference evidence="11 12" key="1">
    <citation type="submission" date="2024-04" db="EMBL/GenBank/DDBJ databases">
        <title>Draft genome sequence of Sessilibacter corallicola NBRC 116591.</title>
        <authorList>
            <person name="Miyakawa T."/>
            <person name="Kusuya Y."/>
            <person name="Miura T."/>
        </authorList>
    </citation>
    <scope>NUCLEOTIDE SEQUENCE [LARGE SCALE GENOMIC DNA]</scope>
    <source>
        <strain evidence="11 12">KU-00831-HH</strain>
    </source>
</reference>
<dbReference type="InterPro" id="IPR044015">
    <property type="entry name" value="FBPase_C_dom"/>
</dbReference>
<accession>A0ABQ0AAV5</accession>
<feature type="binding site" evidence="7">
    <location>
        <position position="86"/>
    </location>
    <ligand>
        <name>Mg(2+)</name>
        <dbReference type="ChEBI" id="CHEBI:18420"/>
        <label>1</label>
    </ligand>
</feature>
<gene>
    <name evidence="7" type="primary">fbp</name>
    <name evidence="11" type="ORF">NBRC116591_25880</name>
</gene>
<keyword evidence="12" id="KW-1185">Reference proteome</keyword>
<feature type="binding site" evidence="7">
    <location>
        <position position="108"/>
    </location>
    <ligand>
        <name>Mg(2+)</name>
        <dbReference type="ChEBI" id="CHEBI:18420"/>
        <label>2</label>
    </ligand>
</feature>
<feature type="binding site" evidence="7">
    <location>
        <position position="265"/>
    </location>
    <ligand>
        <name>substrate</name>
    </ligand>
</feature>
<comment type="subunit">
    <text evidence="7">Homotetramer.</text>
</comment>
<feature type="binding site" evidence="7">
    <location>
        <begin position="108"/>
        <end position="111"/>
    </location>
    <ligand>
        <name>substrate</name>
    </ligand>
</feature>
<dbReference type="InterPro" id="IPR033391">
    <property type="entry name" value="FBPase_N"/>
</dbReference>
<evidence type="ECO:0000256" key="6">
    <source>
        <dbReference type="ARBA" id="ARBA00024331"/>
    </source>
</evidence>
<dbReference type="NCBIfam" id="NF006780">
    <property type="entry name" value="PRK09293.1-4"/>
    <property type="match status" value="1"/>
</dbReference>
<comment type="cofactor">
    <cofactor evidence="7">
        <name>Mg(2+)</name>
        <dbReference type="ChEBI" id="CHEBI:18420"/>
    </cofactor>
    <text evidence="7">Binds 2 magnesium ions per subunit.</text>
</comment>
<evidence type="ECO:0000313" key="12">
    <source>
        <dbReference type="Proteomes" id="UP001465153"/>
    </source>
</evidence>
<proteinExistence type="inferred from homology"/>
<dbReference type="NCBIfam" id="NF006779">
    <property type="entry name" value="PRK09293.1-3"/>
    <property type="match status" value="1"/>
</dbReference>
<feature type="binding site" evidence="7">
    <location>
        <position position="105"/>
    </location>
    <ligand>
        <name>Mg(2+)</name>
        <dbReference type="ChEBI" id="CHEBI:18420"/>
        <label>1</label>
    </ligand>
</feature>
<dbReference type="Proteomes" id="UP001465153">
    <property type="component" value="Unassembled WGS sequence"/>
</dbReference>
<dbReference type="Gene3D" id="3.40.190.80">
    <property type="match status" value="1"/>
</dbReference>
<dbReference type="RefSeq" id="WP_353303511.1">
    <property type="nucleotide sequence ID" value="NZ_BAABWN010000008.1"/>
</dbReference>
<evidence type="ECO:0000256" key="2">
    <source>
        <dbReference type="ARBA" id="ARBA00010941"/>
    </source>
</evidence>
<keyword evidence="7" id="KW-0460">Magnesium</keyword>
<dbReference type="PANTHER" id="PTHR11556">
    <property type="entry name" value="FRUCTOSE-1,6-BISPHOSPHATASE-RELATED"/>
    <property type="match status" value="1"/>
</dbReference>
<evidence type="ECO:0000259" key="10">
    <source>
        <dbReference type="Pfam" id="PF18913"/>
    </source>
</evidence>